<name>A0A1D3JDF7_PLAOA</name>
<proteinExistence type="predicted"/>
<dbReference type="OrthoDB" id="10362367at2759"/>
<dbReference type="AlphaFoldDB" id="A0A1D3JDF7"/>
<evidence type="ECO:0000313" key="2">
    <source>
        <dbReference type="Proteomes" id="UP000242942"/>
    </source>
</evidence>
<dbReference type="InterPro" id="IPR008780">
    <property type="entry name" value="Plasmodium_Vir"/>
</dbReference>
<evidence type="ECO:0000313" key="1">
    <source>
        <dbReference type="EMBL" id="SBT83797.1"/>
    </source>
</evidence>
<dbReference type="VEuPathDB" id="PlasmoDB:PocGH01_00031600"/>
<dbReference type="EMBL" id="FLRI01000210">
    <property type="protein sequence ID" value="SBT83797.1"/>
    <property type="molecule type" value="Genomic_DNA"/>
</dbReference>
<gene>
    <name evidence="1" type="primary">PocGH01_00031600</name>
    <name evidence="1" type="ORF">POCGH01_00031600</name>
</gene>
<reference evidence="1 2" key="1">
    <citation type="submission" date="2016-06" db="EMBL/GenBank/DDBJ databases">
        <authorList>
            <consortium name="Pathogen Informatics"/>
        </authorList>
    </citation>
    <scope>NUCLEOTIDE SEQUENCE [LARGE SCALE GENOMIC DNA]</scope>
    <source>
        <strain evidence="1">PocGH01</strain>
    </source>
</reference>
<organism evidence="1 2">
    <name type="scientific">Plasmodium ovale</name>
    <name type="common">malaria parasite P. ovale</name>
    <dbReference type="NCBI Taxonomy" id="36330"/>
    <lineage>
        <taxon>Eukaryota</taxon>
        <taxon>Sar</taxon>
        <taxon>Alveolata</taxon>
        <taxon>Apicomplexa</taxon>
        <taxon>Aconoidasida</taxon>
        <taxon>Haemosporida</taxon>
        <taxon>Plasmodiidae</taxon>
        <taxon>Plasmodium</taxon>
        <taxon>Plasmodium (Plasmodium)</taxon>
    </lineage>
</organism>
<dbReference type="VEuPathDB" id="PlasmoDB:POWCR01_000082800"/>
<dbReference type="Pfam" id="PF05795">
    <property type="entry name" value="Plasmodium_Vir"/>
    <property type="match status" value="1"/>
</dbReference>
<accession>A0A1D3JDF7</accession>
<protein>
    <submittedName>
        <fullName evidence="1">PIR protein</fullName>
    </submittedName>
</protein>
<dbReference type="Proteomes" id="UP000242942">
    <property type="component" value="Unassembled WGS sequence"/>
</dbReference>
<sequence>MYVTSRELHNFLYLHHYNIYMQRSILKELPSYAIYEQFSNLDNEEICKKHFTNLLKLQDPSSNITKFCNNISGIVKHLSENKEGNDISEKCEYVNFYIYDRVKINFLPYPTLMNNILGDIYLEWYLMSQELLENKCSFKYYRKIDEVDIWNDMKIMYDYKKNYKYIKDNTKDYETCKKYDKYLNEVKTIYDKKNSECCNTYHGQCKFYFYECKTIEHPDTLLREINCSKLAKDSSRETQEDGNNASSDNGSLKTSMLAISPFIGILVSFFFSYKFSPLGSWLRSKIQQSVNIKDIPYNEDTEEPLAYESEYDDINPNNIPYNISYKNI</sequence>
<keyword evidence="2" id="KW-1185">Reference proteome</keyword>